<accession>A0AAD5R1D9</accession>
<dbReference type="AlphaFoldDB" id="A0AAD5R1D9"/>
<evidence type="ECO:0000313" key="1">
    <source>
        <dbReference type="EMBL" id="KAJ1367800.1"/>
    </source>
</evidence>
<protein>
    <submittedName>
        <fullName evidence="1">Uncharacterized protein</fullName>
    </submittedName>
</protein>
<sequence>VTSNNNLKKTALKSSGMWIESVTFFVMAHITNHSALRATRRAARQGLALCICRTQKAAIILAYPSQSDEEVTTMFKLRSK</sequence>
<evidence type="ECO:0000313" key="2">
    <source>
        <dbReference type="Proteomes" id="UP001196413"/>
    </source>
</evidence>
<proteinExistence type="predicted"/>
<dbReference type="Proteomes" id="UP001196413">
    <property type="component" value="Unassembled WGS sequence"/>
</dbReference>
<reference evidence="1" key="1">
    <citation type="submission" date="2021-06" db="EMBL/GenBank/DDBJ databases">
        <title>Parelaphostrongylus tenuis whole genome reference sequence.</title>
        <authorList>
            <person name="Garwood T.J."/>
            <person name="Larsen P.A."/>
            <person name="Fountain-Jones N.M."/>
            <person name="Garbe J.R."/>
            <person name="Macchietto M.G."/>
            <person name="Kania S.A."/>
            <person name="Gerhold R.W."/>
            <person name="Richards J.E."/>
            <person name="Wolf T.M."/>
        </authorList>
    </citation>
    <scope>NUCLEOTIDE SEQUENCE</scope>
    <source>
        <strain evidence="1">MNPRO001-30</strain>
        <tissue evidence="1">Meninges</tissue>
    </source>
</reference>
<dbReference type="EMBL" id="JAHQIW010006009">
    <property type="protein sequence ID" value="KAJ1367800.1"/>
    <property type="molecule type" value="Genomic_DNA"/>
</dbReference>
<name>A0AAD5R1D9_PARTN</name>
<feature type="non-terminal residue" evidence="1">
    <location>
        <position position="1"/>
    </location>
</feature>
<organism evidence="1 2">
    <name type="scientific">Parelaphostrongylus tenuis</name>
    <name type="common">Meningeal worm</name>
    <dbReference type="NCBI Taxonomy" id="148309"/>
    <lineage>
        <taxon>Eukaryota</taxon>
        <taxon>Metazoa</taxon>
        <taxon>Ecdysozoa</taxon>
        <taxon>Nematoda</taxon>
        <taxon>Chromadorea</taxon>
        <taxon>Rhabditida</taxon>
        <taxon>Rhabditina</taxon>
        <taxon>Rhabditomorpha</taxon>
        <taxon>Strongyloidea</taxon>
        <taxon>Metastrongylidae</taxon>
        <taxon>Parelaphostrongylus</taxon>
    </lineage>
</organism>
<gene>
    <name evidence="1" type="ORF">KIN20_028794</name>
</gene>
<keyword evidence="2" id="KW-1185">Reference proteome</keyword>
<comment type="caution">
    <text evidence="1">The sequence shown here is derived from an EMBL/GenBank/DDBJ whole genome shotgun (WGS) entry which is preliminary data.</text>
</comment>